<dbReference type="Gene3D" id="1.10.220.150">
    <property type="entry name" value="Arf GTPase activating protein"/>
    <property type="match status" value="1"/>
</dbReference>
<sequence>MCLKNTFPILQSFIPLKLARQKPQRSFCRRCFSWTLATAFILLVLFSISAGVLYLILRPEKLKYTIDSVSINGINLMSSTPINPRLIVGIRAENPNDKLSVFYVGKGSSVIVNYAGVKLCDDRSSKPKLLRSTIWLVGDGRWQQSRKGESGLCLSPSVADHPVGPATHHRIGKLLPHQLANQTRLKEDERNERAIRSLLKLPENRRCINCNSLGPQYVCTSFWTFVCTTCSGIHREFTHRVKSVSMAKFTTQEVSALQGGGNASAKEIYFKEWDAQRQSFPDSSNVERLRDFIKHVYVDRRYSGERSFDKPPRAKMGEGEGSRSPPYDNERRYSDRPSPGGRSDGSSKNSYDERRSPGYDPDFRKSPARPDVVNDWRREDRFGNGKKSDEGKSSDGGFKVEGRSPDRQRDTDMSSPPIIRPVRDILGQSVSPLRVIEPPKDNGPKPADGSFQTQRTASSSSLASSTGNPTELRRETSLIDFDADPEPPSTESGPQIQQKAPAPIETQPTKLSNDNWARFDSSPVINLTQPPPSSSNLLDVLSELSVPAPGNPVVASAQIPLTHATTQPSAFNAFGNPGNGGQWQNMLGLQNHVPATSVQPPTSLFNQSWSSSGDTQGPSSASAHSQVASNIEAKPAAKQELPADLFTSSYPPFTAQGPGWYPTPQYGMGYNMQYNLPQHMPLPSVQSSNPFDLNESPSVQATTFPSMAPLQDALLSMGRPSSIQQTSGLGTPAPTWMTHQSMPPPGMSYGSSMPTGPFMGQVPPNIPPQSRPQAGTFGYDMTSIASLNNTNQQKSGLYAAPNTSNPFG</sequence>
<dbReference type="Proteomes" id="UP000326396">
    <property type="component" value="Linkage Group LG12"/>
</dbReference>
<dbReference type="GO" id="GO:0005096">
    <property type="term" value="F:GTPase activator activity"/>
    <property type="evidence" value="ECO:0007669"/>
    <property type="project" value="InterPro"/>
</dbReference>
<dbReference type="PRINTS" id="PR00405">
    <property type="entry name" value="REVINTRACTNG"/>
</dbReference>
<dbReference type="PANTHER" id="PTHR46085">
    <property type="entry name" value="ARFGAP/RECO-RELATED"/>
    <property type="match status" value="1"/>
</dbReference>
<name>A0A5N6PIQ2_9ASTR</name>
<dbReference type="InterPro" id="IPR044820">
    <property type="entry name" value="AGD14-like"/>
</dbReference>
<feature type="region of interest" description="Disordered" evidence="5">
    <location>
        <begin position="305"/>
        <end position="517"/>
    </location>
</feature>
<evidence type="ECO:0000256" key="6">
    <source>
        <dbReference type="SAM" id="Phobius"/>
    </source>
</evidence>
<keyword evidence="6" id="KW-0812">Transmembrane</keyword>
<gene>
    <name evidence="8" type="ORF">E3N88_09326</name>
</gene>
<dbReference type="Pfam" id="PF01412">
    <property type="entry name" value="ArfGap"/>
    <property type="match status" value="1"/>
</dbReference>
<dbReference type="OrthoDB" id="6036at2759"/>
<dbReference type="InterPro" id="IPR001164">
    <property type="entry name" value="ArfGAP_dom"/>
</dbReference>
<keyword evidence="2 4" id="KW-0863">Zinc-finger</keyword>
<feature type="region of interest" description="Disordered" evidence="5">
    <location>
        <begin position="602"/>
        <end position="630"/>
    </location>
</feature>
<evidence type="ECO:0000313" key="9">
    <source>
        <dbReference type="Proteomes" id="UP000326396"/>
    </source>
</evidence>
<dbReference type="InterPro" id="IPR038508">
    <property type="entry name" value="ArfGAP_dom_sf"/>
</dbReference>
<dbReference type="InterPro" id="IPR037278">
    <property type="entry name" value="ARFGAP/RecO"/>
</dbReference>
<dbReference type="EMBL" id="SZYD01000004">
    <property type="protein sequence ID" value="KAD6454620.1"/>
    <property type="molecule type" value="Genomic_DNA"/>
</dbReference>
<feature type="compositionally biased region" description="Polar residues" evidence="5">
    <location>
        <begin position="602"/>
        <end position="629"/>
    </location>
</feature>
<feature type="transmembrane region" description="Helical" evidence="6">
    <location>
        <begin position="31"/>
        <end position="57"/>
    </location>
</feature>
<keyword evidence="1" id="KW-0479">Metal-binding</keyword>
<accession>A0A5N6PIQ2</accession>
<evidence type="ECO:0000313" key="8">
    <source>
        <dbReference type="EMBL" id="KAD6454620.1"/>
    </source>
</evidence>
<feature type="compositionally biased region" description="Polar residues" evidence="5">
    <location>
        <begin position="506"/>
        <end position="515"/>
    </location>
</feature>
<dbReference type="SUPFAM" id="SSF57863">
    <property type="entry name" value="ArfGap/RecO-like zinc finger"/>
    <property type="match status" value="1"/>
</dbReference>
<feature type="compositionally biased region" description="Basic and acidic residues" evidence="5">
    <location>
        <begin position="372"/>
        <end position="412"/>
    </location>
</feature>
<evidence type="ECO:0000256" key="1">
    <source>
        <dbReference type="ARBA" id="ARBA00022723"/>
    </source>
</evidence>
<dbReference type="PANTHER" id="PTHR46085:SF3">
    <property type="entry name" value="ARF GTPASE ACTIVATING PROTEIN"/>
    <property type="match status" value="1"/>
</dbReference>
<proteinExistence type="predicted"/>
<organism evidence="8 9">
    <name type="scientific">Mikania micrantha</name>
    <name type="common">bitter vine</name>
    <dbReference type="NCBI Taxonomy" id="192012"/>
    <lineage>
        <taxon>Eukaryota</taxon>
        <taxon>Viridiplantae</taxon>
        <taxon>Streptophyta</taxon>
        <taxon>Embryophyta</taxon>
        <taxon>Tracheophyta</taxon>
        <taxon>Spermatophyta</taxon>
        <taxon>Magnoliopsida</taxon>
        <taxon>eudicotyledons</taxon>
        <taxon>Gunneridae</taxon>
        <taxon>Pentapetalae</taxon>
        <taxon>asterids</taxon>
        <taxon>campanulids</taxon>
        <taxon>Asterales</taxon>
        <taxon>Asteraceae</taxon>
        <taxon>Asteroideae</taxon>
        <taxon>Heliantheae alliance</taxon>
        <taxon>Eupatorieae</taxon>
        <taxon>Mikania</taxon>
    </lineage>
</organism>
<protein>
    <recommendedName>
        <fullName evidence="7">Arf-GAP domain-containing protein</fullName>
    </recommendedName>
</protein>
<dbReference type="GO" id="GO:0008270">
    <property type="term" value="F:zinc ion binding"/>
    <property type="evidence" value="ECO:0007669"/>
    <property type="project" value="UniProtKB-KW"/>
</dbReference>
<evidence type="ECO:0000256" key="5">
    <source>
        <dbReference type="SAM" id="MobiDB-lite"/>
    </source>
</evidence>
<evidence type="ECO:0000256" key="3">
    <source>
        <dbReference type="ARBA" id="ARBA00022833"/>
    </source>
</evidence>
<dbReference type="CDD" id="cd08838">
    <property type="entry name" value="ArfGap_AGFG"/>
    <property type="match status" value="1"/>
</dbReference>
<keyword evidence="6" id="KW-0472">Membrane</keyword>
<evidence type="ECO:0000256" key="4">
    <source>
        <dbReference type="PROSITE-ProRule" id="PRU00288"/>
    </source>
</evidence>
<dbReference type="FunFam" id="1.10.220.150:FF:000005">
    <property type="entry name" value="Arf-GAP domain and FG repeat-containing protein 1"/>
    <property type="match status" value="1"/>
</dbReference>
<dbReference type="PROSITE" id="PS50115">
    <property type="entry name" value="ARFGAP"/>
    <property type="match status" value="1"/>
</dbReference>
<feature type="domain" description="Arf-GAP" evidence="7">
    <location>
        <begin position="192"/>
        <end position="310"/>
    </location>
</feature>
<keyword evidence="3" id="KW-0862">Zinc</keyword>
<keyword evidence="9" id="KW-1185">Reference proteome</keyword>
<keyword evidence="6" id="KW-1133">Transmembrane helix</keyword>
<feature type="compositionally biased region" description="Low complexity" evidence="5">
    <location>
        <begin position="336"/>
        <end position="347"/>
    </location>
</feature>
<dbReference type="SMART" id="SM00105">
    <property type="entry name" value="ArfGap"/>
    <property type="match status" value="1"/>
</dbReference>
<dbReference type="AlphaFoldDB" id="A0A5N6PIQ2"/>
<feature type="compositionally biased region" description="Polar residues" evidence="5">
    <location>
        <begin position="489"/>
        <end position="498"/>
    </location>
</feature>
<feature type="compositionally biased region" description="Basic and acidic residues" evidence="5">
    <location>
        <begin position="305"/>
        <end position="321"/>
    </location>
</feature>
<evidence type="ECO:0000259" key="7">
    <source>
        <dbReference type="PROSITE" id="PS50115"/>
    </source>
</evidence>
<comment type="caution">
    <text evidence="8">The sequence shown here is derived from an EMBL/GenBank/DDBJ whole genome shotgun (WGS) entry which is preliminary data.</text>
</comment>
<feature type="compositionally biased region" description="Basic and acidic residues" evidence="5">
    <location>
        <begin position="350"/>
        <end position="365"/>
    </location>
</feature>
<reference evidence="8 9" key="1">
    <citation type="submission" date="2019-05" db="EMBL/GenBank/DDBJ databases">
        <title>Mikania micrantha, genome provides insights into the molecular mechanism of rapid growth.</title>
        <authorList>
            <person name="Liu B."/>
        </authorList>
    </citation>
    <scope>NUCLEOTIDE SEQUENCE [LARGE SCALE GENOMIC DNA]</scope>
    <source>
        <strain evidence="8">NLD-2019</strain>
        <tissue evidence="8">Leaf</tissue>
    </source>
</reference>
<evidence type="ECO:0000256" key="2">
    <source>
        <dbReference type="ARBA" id="ARBA00022771"/>
    </source>
</evidence>